<keyword evidence="1" id="KW-0812">Transmembrane</keyword>
<dbReference type="InterPro" id="IPR032809">
    <property type="entry name" value="Put_HupE_UreJ"/>
</dbReference>
<feature type="transmembrane region" description="Helical" evidence="1">
    <location>
        <begin position="322"/>
        <end position="341"/>
    </location>
</feature>
<accession>A0A162T7L7</accession>
<reference evidence="3 4" key="1">
    <citation type="submission" date="2016-02" db="EMBL/GenBank/DDBJ databases">
        <title>Draft genome sequence of Hydrogenophaga sp. LPB0072.</title>
        <authorList>
            <person name="Shin S.-K."/>
            <person name="Yi H."/>
        </authorList>
    </citation>
    <scope>NUCLEOTIDE SEQUENCE [LARGE SCALE GENOMIC DNA]</scope>
    <source>
        <strain evidence="3 4">LPB0072</strain>
    </source>
</reference>
<keyword evidence="1" id="KW-1133">Transmembrane helix</keyword>
<keyword evidence="1" id="KW-0472">Membrane</keyword>
<feature type="transmembrane region" description="Helical" evidence="1">
    <location>
        <begin position="208"/>
        <end position="233"/>
    </location>
</feature>
<dbReference type="Pfam" id="PF13795">
    <property type="entry name" value="HupE_UreJ_2"/>
    <property type="match status" value="1"/>
</dbReference>
<evidence type="ECO:0000313" key="2">
    <source>
        <dbReference type="EMBL" id="AOW13902.1"/>
    </source>
</evidence>
<dbReference type="KEGG" id="hyl:LPB072_14720"/>
<dbReference type="PROSITE" id="PS00018">
    <property type="entry name" value="EF_HAND_1"/>
    <property type="match status" value="1"/>
</dbReference>
<organism evidence="2 5">
    <name type="scientific">Hydrogenophaga crassostreae</name>
    <dbReference type="NCBI Taxonomy" id="1763535"/>
    <lineage>
        <taxon>Bacteria</taxon>
        <taxon>Pseudomonadati</taxon>
        <taxon>Pseudomonadota</taxon>
        <taxon>Betaproteobacteria</taxon>
        <taxon>Burkholderiales</taxon>
        <taxon>Comamonadaceae</taxon>
        <taxon>Hydrogenophaga</taxon>
    </lineage>
</organism>
<dbReference type="Proteomes" id="UP000185680">
    <property type="component" value="Chromosome"/>
</dbReference>
<sequence>MGFLTRLQRARRTLVIGLFAWVALLPAAQAHLMVAQRGTLNLVDGGAFMVLSIPVLAFQGIDDSGDGLLSSAEFGAHRQSIIGAVKQGVVLSDAQGPRELQGMMLSLAPPDHRGEGESEGPSSQLVVMGRFDLGEPGSPLRFQVNLFGQSAAEQVFRVTASRADKSEQHLMTLTPQQPSADMFPSAWQTFADCVKLGAQHIFEGPDHLLFLLVVLAAGWGWRHVLGALTLFTLGHAVTLVLSLKGVVSVPASVVEPAIAATIVGMAAFDAIARYRGHRPPRWLLFGLVFGCALIHGLGLGAALSELGLDRLHQLPSLAGFNLGIELAQLAVALVMVMLALAVQRWRGDGGLQLATRLVGVMAMAMGLIWLVQRLSSLA</sequence>
<protein>
    <recommendedName>
        <fullName evidence="6">HupE / UreJ protein</fullName>
    </recommendedName>
</protein>
<evidence type="ECO:0000256" key="1">
    <source>
        <dbReference type="SAM" id="Phobius"/>
    </source>
</evidence>
<evidence type="ECO:0008006" key="6">
    <source>
        <dbReference type="Google" id="ProtNLM"/>
    </source>
</evidence>
<evidence type="ECO:0000313" key="4">
    <source>
        <dbReference type="Proteomes" id="UP000185657"/>
    </source>
</evidence>
<feature type="transmembrane region" description="Helical" evidence="1">
    <location>
        <begin position="40"/>
        <end position="58"/>
    </location>
</feature>
<gene>
    <name evidence="2" type="ORF">LPB072_14720</name>
    <name evidence="3" type="ORF">LPB72_01095</name>
</gene>
<feature type="transmembrane region" description="Helical" evidence="1">
    <location>
        <begin position="353"/>
        <end position="371"/>
    </location>
</feature>
<dbReference type="Proteomes" id="UP000185657">
    <property type="component" value="Unassembled WGS sequence"/>
</dbReference>
<feature type="transmembrane region" description="Helical" evidence="1">
    <location>
        <begin position="283"/>
        <end position="302"/>
    </location>
</feature>
<dbReference type="EMBL" id="CP017476">
    <property type="protein sequence ID" value="AOW13902.1"/>
    <property type="molecule type" value="Genomic_DNA"/>
</dbReference>
<name>A0A162T7L7_9BURK</name>
<dbReference type="EMBL" id="LVWD01000001">
    <property type="protein sequence ID" value="OAD44134.1"/>
    <property type="molecule type" value="Genomic_DNA"/>
</dbReference>
<reference evidence="2 5" key="2">
    <citation type="submission" date="2016-10" db="EMBL/GenBank/DDBJ databases">
        <title>Hydorgenophaga sp. LPB0072 isolated from gastropod.</title>
        <authorList>
            <person name="Kim E."/>
            <person name="Yi H."/>
        </authorList>
    </citation>
    <scope>NUCLEOTIDE SEQUENCE [LARGE SCALE GENOMIC DNA]</scope>
    <source>
        <strain evidence="2 5">LPB0072</strain>
    </source>
</reference>
<evidence type="ECO:0000313" key="3">
    <source>
        <dbReference type="EMBL" id="OAD44134.1"/>
    </source>
</evidence>
<dbReference type="OrthoDB" id="9808870at2"/>
<dbReference type="AlphaFoldDB" id="A0A162T7L7"/>
<dbReference type="RefSeq" id="WP_066084383.1">
    <property type="nucleotide sequence ID" value="NZ_CP017476.1"/>
</dbReference>
<feature type="transmembrane region" description="Helical" evidence="1">
    <location>
        <begin position="253"/>
        <end position="271"/>
    </location>
</feature>
<proteinExistence type="predicted"/>
<dbReference type="STRING" id="1763535.LPB072_14720"/>
<dbReference type="InterPro" id="IPR018247">
    <property type="entry name" value="EF_Hand_1_Ca_BS"/>
</dbReference>
<evidence type="ECO:0000313" key="5">
    <source>
        <dbReference type="Proteomes" id="UP000185680"/>
    </source>
</evidence>
<keyword evidence="4" id="KW-1185">Reference proteome</keyword>